<sequence length="424" mass="45821">MTKTTPAVSTKPTKLALLFSSSLLAISITGCGGGSDDSSNNNTGNGGNSDNKPPVTTASFSETATWQVTNLAPDAVTCYDFDAKAESSCDGETWDIKFENQARSVKLWSNSGDSGTGLGGVFGLIDWSDLGRYKNATLDPDTGRDISLHYNEDRSGGVFTAKPWFEYNLQGNHQLYPNNRVYLVTTDNSSAMTDSSVQQPIYALQITNYYNDAGKSGYPTIRWIDTALPNKVQTTTINATSNDNWVYFDLKTGQSSTDKNSTWQIGFKRNDVIFNGGDSATGINKGKVGGYLAATPAGYYDAQGKPITSQFITDGSAATLSNLTNTAVYDKPLSARSWVIDSKGSDLNPAYTGSFPNLDFGWYTYNGMTHQLNAKPLDSAQGALIRSAEGNSYARMRLDKINYPDSTATTATSWEFKLDIQPAS</sequence>
<keyword evidence="4" id="KW-1185">Reference proteome</keyword>
<accession>A0ABT9HHW5</accession>
<dbReference type="Pfam" id="PF14064">
    <property type="entry name" value="HmuY"/>
    <property type="match status" value="1"/>
</dbReference>
<protein>
    <submittedName>
        <fullName evidence="3">HmuY family protein</fullName>
    </submittedName>
</protein>
<evidence type="ECO:0000313" key="4">
    <source>
        <dbReference type="Proteomes" id="UP001228171"/>
    </source>
</evidence>
<evidence type="ECO:0000313" key="3">
    <source>
        <dbReference type="EMBL" id="MDP4545380.1"/>
    </source>
</evidence>
<dbReference type="RefSeq" id="WP_305935884.1">
    <property type="nucleotide sequence ID" value="NZ_JAVAJI010000017.1"/>
</dbReference>
<dbReference type="CDD" id="cd12105">
    <property type="entry name" value="HmuY"/>
    <property type="match status" value="2"/>
</dbReference>
<feature type="chain" id="PRO_5047493106" evidence="2">
    <location>
        <begin position="26"/>
        <end position="424"/>
    </location>
</feature>
<comment type="caution">
    <text evidence="3">The sequence shown here is derived from an EMBL/GenBank/DDBJ whole genome shotgun (WGS) entry which is preliminary data.</text>
</comment>
<reference evidence="3 4" key="1">
    <citation type="submission" date="2023-08" db="EMBL/GenBank/DDBJ databases">
        <authorList>
            <person name="Kumar R."/>
        </authorList>
    </citation>
    <scope>NUCLEOTIDE SEQUENCE [LARGE SCALE GENOMIC DNA]</scope>
    <source>
        <strain evidence="3 4">LUR13</strain>
    </source>
</reference>
<feature type="region of interest" description="Disordered" evidence="1">
    <location>
        <begin position="35"/>
        <end position="57"/>
    </location>
</feature>
<name>A0ABT9HHW5_9GAMM</name>
<dbReference type="Proteomes" id="UP001228171">
    <property type="component" value="Unassembled WGS sequence"/>
</dbReference>
<dbReference type="InterPro" id="IPR025921">
    <property type="entry name" value="HmuY"/>
</dbReference>
<evidence type="ECO:0000256" key="2">
    <source>
        <dbReference type="SAM" id="SignalP"/>
    </source>
</evidence>
<organism evidence="3 4">
    <name type="scientific">Psychrobacter faecalis</name>
    <dbReference type="NCBI Taxonomy" id="180588"/>
    <lineage>
        <taxon>Bacteria</taxon>
        <taxon>Pseudomonadati</taxon>
        <taxon>Pseudomonadota</taxon>
        <taxon>Gammaproteobacteria</taxon>
        <taxon>Moraxellales</taxon>
        <taxon>Moraxellaceae</taxon>
        <taxon>Psychrobacter</taxon>
    </lineage>
</organism>
<feature type="signal peptide" evidence="2">
    <location>
        <begin position="1"/>
        <end position="25"/>
    </location>
</feature>
<evidence type="ECO:0000256" key="1">
    <source>
        <dbReference type="SAM" id="MobiDB-lite"/>
    </source>
</evidence>
<feature type="compositionally biased region" description="Low complexity" evidence="1">
    <location>
        <begin position="36"/>
        <end position="51"/>
    </location>
</feature>
<gene>
    <name evidence="3" type="ORF">Q8P09_09870</name>
</gene>
<dbReference type="PROSITE" id="PS51257">
    <property type="entry name" value="PROKAR_LIPOPROTEIN"/>
    <property type="match status" value="1"/>
</dbReference>
<dbReference type="EMBL" id="JAVAJI010000017">
    <property type="protein sequence ID" value="MDP4545380.1"/>
    <property type="molecule type" value="Genomic_DNA"/>
</dbReference>
<proteinExistence type="predicted"/>
<keyword evidence="2" id="KW-0732">Signal</keyword>